<dbReference type="EMBL" id="NKCK01000139">
    <property type="protein sequence ID" value="RSL96386.1"/>
    <property type="molecule type" value="Genomic_DNA"/>
</dbReference>
<accession>A0A428T377</accession>
<feature type="transmembrane region" description="Helical" evidence="1">
    <location>
        <begin position="431"/>
        <end position="452"/>
    </location>
</feature>
<organism evidence="2 3">
    <name type="scientific">Fusarium oligoseptatum</name>
    <dbReference type="NCBI Taxonomy" id="2604345"/>
    <lineage>
        <taxon>Eukaryota</taxon>
        <taxon>Fungi</taxon>
        <taxon>Dikarya</taxon>
        <taxon>Ascomycota</taxon>
        <taxon>Pezizomycotina</taxon>
        <taxon>Sordariomycetes</taxon>
        <taxon>Hypocreomycetidae</taxon>
        <taxon>Hypocreales</taxon>
        <taxon>Nectriaceae</taxon>
        <taxon>Fusarium</taxon>
        <taxon>Fusarium solani species complex</taxon>
    </lineage>
</organism>
<dbReference type="Proteomes" id="UP000287144">
    <property type="component" value="Unassembled WGS sequence"/>
</dbReference>
<evidence type="ECO:0000313" key="2">
    <source>
        <dbReference type="EMBL" id="RSL96386.1"/>
    </source>
</evidence>
<name>A0A428T377_9HYPO</name>
<keyword evidence="1" id="KW-1133">Transmembrane helix</keyword>
<evidence type="ECO:0000313" key="3">
    <source>
        <dbReference type="Proteomes" id="UP000287144"/>
    </source>
</evidence>
<keyword evidence="3" id="KW-1185">Reference proteome</keyword>
<comment type="caution">
    <text evidence="2">The sequence shown here is derived from an EMBL/GenBank/DDBJ whole genome shotgun (WGS) entry which is preliminary data.</text>
</comment>
<dbReference type="AlphaFoldDB" id="A0A428T377"/>
<proteinExistence type="predicted"/>
<dbReference type="STRING" id="1325735.A0A428T377"/>
<reference evidence="2 3" key="1">
    <citation type="submission" date="2017-06" db="EMBL/GenBank/DDBJ databases">
        <title>Comparative genomic analysis of Ambrosia Fusariam Clade fungi.</title>
        <authorList>
            <person name="Stajich J.E."/>
            <person name="Carrillo J."/>
            <person name="Kijimoto T."/>
            <person name="Eskalen A."/>
            <person name="O'Donnell K."/>
            <person name="Kasson M."/>
        </authorList>
    </citation>
    <scope>NUCLEOTIDE SEQUENCE [LARGE SCALE GENOMIC DNA]</scope>
    <source>
        <strain evidence="2 3">NRRL62579</strain>
    </source>
</reference>
<protein>
    <submittedName>
        <fullName evidence="2">Uncharacterized protein</fullName>
    </submittedName>
</protein>
<keyword evidence="1" id="KW-0472">Membrane</keyword>
<gene>
    <name evidence="2" type="ORF">CEP52_011514</name>
</gene>
<sequence length="456" mass="51401">MAQILTITGLGFMGCHLRFFAWLNHKPIKDTLPQGPQAAVSNIFAVLVDIFLLGGLRLLSKQMTPEQSANKPAHLSGRKIFSKTLHNRLVSFVCLGIPFALIFPPGAVTTESALLKQTLPNVKTMNISDYGNGTIRQFVEYSLFEMNGDLNYNPAWSRPQLKAIAAQVLSSGEPVKIDSPCGSACVYNISLEGPTFHCVEPEAKPPKCSAIYEAEDLVENDAPGASDRYALWHNVFKIIWDPEPVPNRCDPKSLRSLVCRMKLSTYELEIEHSLNASRSIKATIDNHRDVWTDESWVQSQFYYYYFNSSSTDFRPRPQPIHADELHTNFTKSQAFAIRQAAINALQGEVTFSQDGESRYFTGNASQVLSSPYIGVFDRYDPRLDISAKKIERFFQDVVISTLSIGMSTYQGEIQGRVGTEVYRFSEHQQFYPPYAVSAFVALLMNFHGYLCWRQNR</sequence>
<keyword evidence="1" id="KW-0812">Transmembrane</keyword>
<feature type="transmembrane region" description="Helical" evidence="1">
    <location>
        <begin position="39"/>
        <end position="59"/>
    </location>
</feature>
<feature type="transmembrane region" description="Helical" evidence="1">
    <location>
        <begin position="89"/>
        <end position="108"/>
    </location>
</feature>
<evidence type="ECO:0000256" key="1">
    <source>
        <dbReference type="SAM" id="Phobius"/>
    </source>
</evidence>